<evidence type="ECO:0000256" key="4">
    <source>
        <dbReference type="ARBA" id="ARBA00010541"/>
    </source>
</evidence>
<accession>A0A9X4BJG1</accession>
<dbReference type="EMBL" id="JAOVZO020000003">
    <property type="protein sequence ID" value="MDC8012134.1"/>
    <property type="molecule type" value="Genomic_DNA"/>
</dbReference>
<keyword evidence="11 20" id="KW-0378">Hydrolase</keyword>
<dbReference type="InterPro" id="IPR001478">
    <property type="entry name" value="PDZ"/>
</dbReference>
<dbReference type="AlphaFoldDB" id="A0A9X4BJG1"/>
<evidence type="ECO:0000256" key="3">
    <source>
        <dbReference type="ARBA" id="ARBA00004418"/>
    </source>
</evidence>
<dbReference type="PANTHER" id="PTHR22939">
    <property type="entry name" value="SERINE PROTEASE FAMILY S1C HTRA-RELATED"/>
    <property type="match status" value="1"/>
</dbReference>
<dbReference type="SUPFAM" id="SSF50156">
    <property type="entry name" value="PDZ domain-like"/>
    <property type="match status" value="2"/>
</dbReference>
<comment type="similarity">
    <text evidence="4">Belongs to the peptidase S1C family.</text>
</comment>
<keyword evidence="13" id="KW-0346">Stress response</keyword>
<organism evidence="20 21">
    <name type="scientific">Tahibacter soli</name>
    <dbReference type="NCBI Taxonomy" id="2983605"/>
    <lineage>
        <taxon>Bacteria</taxon>
        <taxon>Pseudomonadati</taxon>
        <taxon>Pseudomonadota</taxon>
        <taxon>Gammaproteobacteria</taxon>
        <taxon>Lysobacterales</taxon>
        <taxon>Rhodanobacteraceae</taxon>
        <taxon>Tahibacter</taxon>
    </lineage>
</organism>
<feature type="binding site" evidence="16">
    <location>
        <position position="118"/>
    </location>
    <ligand>
        <name>substrate</name>
    </ligand>
</feature>
<dbReference type="InterPro" id="IPR011782">
    <property type="entry name" value="Pept_S1C_Do"/>
</dbReference>
<evidence type="ECO:0000256" key="8">
    <source>
        <dbReference type="ARBA" id="ARBA00022729"/>
    </source>
</evidence>
<evidence type="ECO:0000313" key="20">
    <source>
        <dbReference type="EMBL" id="MDC8012134.1"/>
    </source>
</evidence>
<dbReference type="PANTHER" id="PTHR22939:SF130">
    <property type="entry name" value="PERIPLASMIC SERINE ENDOPROTEASE DEGP-LIKE-RELATED"/>
    <property type="match status" value="1"/>
</dbReference>
<evidence type="ECO:0000256" key="9">
    <source>
        <dbReference type="ARBA" id="ARBA00022737"/>
    </source>
</evidence>
<evidence type="ECO:0000256" key="6">
    <source>
        <dbReference type="ARBA" id="ARBA00013958"/>
    </source>
</evidence>
<dbReference type="Gene3D" id="2.30.42.10">
    <property type="match status" value="2"/>
</dbReference>
<feature type="binding site" evidence="16">
    <location>
        <position position="148"/>
    </location>
    <ligand>
        <name>substrate</name>
    </ligand>
</feature>
<feature type="active site" description="Charge relay system" evidence="15">
    <location>
        <position position="148"/>
    </location>
</feature>
<comment type="caution">
    <text evidence="20">The sequence shown here is derived from an EMBL/GenBank/DDBJ whole genome shotgun (WGS) entry which is preliminary data.</text>
</comment>
<comment type="catalytic activity">
    <reaction evidence="1">
        <text>Acts on substrates that are at least partially unfolded. The cleavage site P1 residue is normally between a pair of hydrophobic residues, such as Val-|-Val.</text>
        <dbReference type="EC" id="3.4.21.107"/>
    </reaction>
</comment>
<dbReference type="NCBIfam" id="TIGR02037">
    <property type="entry name" value="degP_htrA_DO"/>
    <property type="match status" value="1"/>
</dbReference>
<dbReference type="CDD" id="cd10839">
    <property type="entry name" value="cpPDZ1_DegP-like"/>
    <property type="match status" value="1"/>
</dbReference>
<evidence type="ECO:0000256" key="2">
    <source>
        <dbReference type="ARBA" id="ARBA00002610"/>
    </source>
</evidence>
<dbReference type="SUPFAM" id="SSF50494">
    <property type="entry name" value="Trypsin-like serine proteases"/>
    <property type="match status" value="1"/>
</dbReference>
<gene>
    <name evidence="20" type="ORF">OD750_006195</name>
</gene>
<sequence>MSKIKAFAISAALAVVCVVQAVPAAELPDFTALVEKNGPAVVNVQASVNAKGDEAADQTGGEGPSDEEMPEIFRRFFGVPGMPGGPGGPGPRGPRGGGTSLGSGFIISADGYILTNNHVVDGADTVTVRLSDRRELDAKVVGSDAQYDIALLKVTADSLPVVTIGDSKKLKAGQWVLAIGSPFGFDHSVTSGIVSAVSRAFGGRDQQYVPFIQTDVAINRGNSGGPLFNLDGEVVGINSQIFSNTGGFMGVSFAIPIDTAMSAVKQIKDKGFVSRGMIGVQIQDVNRDLAQSLGLARTGGALVNSMTEGSAAEKAGIKVGDVITAFAGMDIVRSSDLPPMVGATAPGTKADVSVFRDGKTITIPVTVGELPRDATASANPAAPAAAAANPLGIVVEEPTAEQRKQLEIKDEGVIIKRITGVPARRAGLQPDDVVLMVGRTKVKTPAEFNTAVKGVQPGDSVMLLVRRAGTSLFLAVNVPKKTG</sequence>
<dbReference type="InterPro" id="IPR036034">
    <property type="entry name" value="PDZ_sf"/>
</dbReference>
<protein>
    <recommendedName>
        <fullName evidence="6">Probable periplasmic serine endoprotease DegP-like</fullName>
        <ecNumber evidence="5">3.4.21.107</ecNumber>
    </recommendedName>
    <alternativeName>
        <fullName evidence="14">Protease Do</fullName>
    </alternativeName>
</protein>
<dbReference type="PRINTS" id="PR00834">
    <property type="entry name" value="PROTEASES2C"/>
</dbReference>
<dbReference type="PROSITE" id="PS50106">
    <property type="entry name" value="PDZ"/>
    <property type="match status" value="1"/>
</dbReference>
<evidence type="ECO:0000256" key="14">
    <source>
        <dbReference type="ARBA" id="ARBA00032850"/>
    </source>
</evidence>
<evidence type="ECO:0000256" key="11">
    <source>
        <dbReference type="ARBA" id="ARBA00022801"/>
    </source>
</evidence>
<keyword evidence="7" id="KW-0645">Protease</keyword>
<feature type="domain" description="PDZ" evidence="19">
    <location>
        <begin position="279"/>
        <end position="334"/>
    </location>
</feature>
<evidence type="ECO:0000256" key="1">
    <source>
        <dbReference type="ARBA" id="ARBA00001772"/>
    </source>
</evidence>
<comment type="subcellular location">
    <subcellularLocation>
        <location evidence="3">Periplasm</location>
    </subcellularLocation>
</comment>
<dbReference type="Pfam" id="PF13180">
    <property type="entry name" value="PDZ_2"/>
    <property type="match status" value="2"/>
</dbReference>
<keyword evidence="9" id="KW-0677">Repeat</keyword>
<keyword evidence="21" id="KW-1185">Reference proteome</keyword>
<feature type="active site" description="Charge relay system" evidence="15">
    <location>
        <position position="118"/>
    </location>
</feature>
<feature type="chain" id="PRO_5040863835" description="Probable periplasmic serine endoprotease DegP-like" evidence="18">
    <location>
        <begin position="22"/>
        <end position="483"/>
    </location>
</feature>
<evidence type="ECO:0000256" key="16">
    <source>
        <dbReference type="PIRSR" id="PIRSR611782-2"/>
    </source>
</evidence>
<feature type="region of interest" description="Disordered" evidence="17">
    <location>
        <begin position="49"/>
        <end position="68"/>
    </location>
</feature>
<feature type="signal peptide" evidence="18">
    <location>
        <begin position="1"/>
        <end position="21"/>
    </location>
</feature>
<dbReference type="GO" id="GO:0006508">
    <property type="term" value="P:proteolysis"/>
    <property type="evidence" value="ECO:0007669"/>
    <property type="project" value="UniProtKB-KW"/>
</dbReference>
<dbReference type="GO" id="GO:0042597">
    <property type="term" value="C:periplasmic space"/>
    <property type="evidence" value="ECO:0007669"/>
    <property type="project" value="UniProtKB-SubCell"/>
</dbReference>
<keyword evidence="12" id="KW-0720">Serine protease</keyword>
<evidence type="ECO:0000256" key="10">
    <source>
        <dbReference type="ARBA" id="ARBA00022764"/>
    </source>
</evidence>
<evidence type="ECO:0000256" key="13">
    <source>
        <dbReference type="ARBA" id="ARBA00023016"/>
    </source>
</evidence>
<dbReference type="EC" id="3.4.21.107" evidence="5"/>
<proteinExistence type="inferred from homology"/>
<evidence type="ECO:0000256" key="7">
    <source>
        <dbReference type="ARBA" id="ARBA00022670"/>
    </source>
</evidence>
<dbReference type="SMART" id="SM00228">
    <property type="entry name" value="PDZ"/>
    <property type="match status" value="2"/>
</dbReference>
<dbReference type="RefSeq" id="WP_263543387.1">
    <property type="nucleotide sequence ID" value="NZ_JAOVZO020000003.1"/>
</dbReference>
<dbReference type="Gene3D" id="2.40.10.120">
    <property type="match status" value="1"/>
</dbReference>
<evidence type="ECO:0000256" key="15">
    <source>
        <dbReference type="PIRSR" id="PIRSR611782-1"/>
    </source>
</evidence>
<dbReference type="InterPro" id="IPR009003">
    <property type="entry name" value="Peptidase_S1_PA"/>
</dbReference>
<feature type="active site" description="Charge relay system" evidence="15">
    <location>
        <position position="223"/>
    </location>
</feature>
<keyword evidence="8 18" id="KW-0732">Signal</keyword>
<evidence type="ECO:0000256" key="17">
    <source>
        <dbReference type="SAM" id="MobiDB-lite"/>
    </source>
</evidence>
<keyword evidence="10" id="KW-0574">Periplasm</keyword>
<name>A0A9X4BJG1_9GAMM</name>
<evidence type="ECO:0000313" key="21">
    <source>
        <dbReference type="Proteomes" id="UP001139971"/>
    </source>
</evidence>
<dbReference type="Proteomes" id="UP001139971">
    <property type="component" value="Unassembled WGS sequence"/>
</dbReference>
<evidence type="ECO:0000256" key="5">
    <source>
        <dbReference type="ARBA" id="ARBA00013035"/>
    </source>
</evidence>
<comment type="function">
    <text evidence="2">Might be efficient in the degradation of transiently denatured and unfolded proteins which accumulate in the periplasm following stress conditions.</text>
</comment>
<dbReference type="Pfam" id="PF13365">
    <property type="entry name" value="Trypsin_2"/>
    <property type="match status" value="1"/>
</dbReference>
<evidence type="ECO:0000256" key="18">
    <source>
        <dbReference type="SAM" id="SignalP"/>
    </source>
</evidence>
<feature type="binding site" evidence="16">
    <location>
        <begin position="221"/>
        <end position="223"/>
    </location>
    <ligand>
        <name>substrate</name>
    </ligand>
</feature>
<dbReference type="GO" id="GO:0004252">
    <property type="term" value="F:serine-type endopeptidase activity"/>
    <property type="evidence" value="ECO:0007669"/>
    <property type="project" value="InterPro"/>
</dbReference>
<dbReference type="InterPro" id="IPR001940">
    <property type="entry name" value="Peptidase_S1C"/>
</dbReference>
<evidence type="ECO:0000259" key="19">
    <source>
        <dbReference type="PROSITE" id="PS50106"/>
    </source>
</evidence>
<reference evidence="20" key="1">
    <citation type="submission" date="2023-02" db="EMBL/GenBank/DDBJ databases">
        <title>Tahibacter soli sp. nov. isolated from soil.</title>
        <authorList>
            <person name="Baek J.H."/>
            <person name="Lee J.K."/>
            <person name="Choi D.G."/>
            <person name="Jeon C.O."/>
        </authorList>
    </citation>
    <scope>NUCLEOTIDE SEQUENCE</scope>
    <source>
        <strain evidence="20">BL</strain>
    </source>
</reference>
<evidence type="ECO:0000256" key="12">
    <source>
        <dbReference type="ARBA" id="ARBA00022825"/>
    </source>
</evidence>
<feature type="region of interest" description="Disordered" evidence="17">
    <location>
        <begin position="80"/>
        <end position="99"/>
    </location>
</feature>